<evidence type="ECO:0000256" key="1">
    <source>
        <dbReference type="ARBA" id="ARBA00022527"/>
    </source>
</evidence>
<reference evidence="3 4" key="1">
    <citation type="submission" date="2024-12" db="EMBL/GenBank/DDBJ databases">
        <title>Forecasting of Potato common scab and diversities of Pathogenic streptomyces spp. in china.</title>
        <authorList>
            <person name="Handique U."/>
            <person name="Wu J."/>
        </authorList>
    </citation>
    <scope>NUCLEOTIDE SEQUENCE [LARGE SCALE GENOMIC DNA]</scope>
    <source>
        <strain evidence="3 4">ZRIMU1585</strain>
    </source>
</reference>
<evidence type="ECO:0000313" key="4">
    <source>
        <dbReference type="Proteomes" id="UP001631993"/>
    </source>
</evidence>
<accession>A0ABW9IEY7</accession>
<gene>
    <name evidence="3" type="ORF">ACKI1S_08540</name>
</gene>
<protein>
    <submittedName>
        <fullName evidence="3">ATP-binding protein</fullName>
    </submittedName>
</protein>
<dbReference type="InterPro" id="IPR036890">
    <property type="entry name" value="HATPase_C_sf"/>
</dbReference>
<keyword evidence="3" id="KW-0547">Nucleotide-binding</keyword>
<evidence type="ECO:0000259" key="2">
    <source>
        <dbReference type="Pfam" id="PF13581"/>
    </source>
</evidence>
<dbReference type="GO" id="GO:0005524">
    <property type="term" value="F:ATP binding"/>
    <property type="evidence" value="ECO:0007669"/>
    <property type="project" value="UniProtKB-KW"/>
</dbReference>
<dbReference type="RefSeq" id="WP_369280137.1">
    <property type="nucleotide sequence ID" value="NZ_JBJVMW010000003.1"/>
</dbReference>
<comment type="caution">
    <text evidence="3">The sequence shown here is derived from an EMBL/GenBank/DDBJ whole genome shotgun (WGS) entry which is preliminary data.</text>
</comment>
<keyword evidence="1" id="KW-0418">Kinase</keyword>
<name>A0ABW9IEY7_STRGJ</name>
<feature type="domain" description="Histidine kinase/HSP90-like ATPase" evidence="2">
    <location>
        <begin position="24"/>
        <end position="130"/>
    </location>
</feature>
<dbReference type="InterPro" id="IPR050267">
    <property type="entry name" value="Anti-sigma-factor_SerPK"/>
</dbReference>
<dbReference type="Gene3D" id="3.30.565.10">
    <property type="entry name" value="Histidine kinase-like ATPase, C-terminal domain"/>
    <property type="match status" value="1"/>
</dbReference>
<evidence type="ECO:0000313" key="3">
    <source>
        <dbReference type="EMBL" id="MFM9646185.1"/>
    </source>
</evidence>
<dbReference type="Pfam" id="PF13581">
    <property type="entry name" value="HATPase_c_2"/>
    <property type="match status" value="1"/>
</dbReference>
<keyword evidence="1" id="KW-0808">Transferase</keyword>
<keyword evidence="3" id="KW-0067">ATP-binding</keyword>
<sequence length="147" mass="15190">MRGEELAPARAVTARVTTAATARAHVRAVVDACWNATARPAVERDVIDLLLVVSELVANAVRHGGGMAGFEASPASDGIRLAVHDHSDVVPEAAYGPGALPAGHHGSGYGWPLIIRLARDISISPRPSGGKTISVFVPIRTDSGEAS</sequence>
<dbReference type="PANTHER" id="PTHR35526">
    <property type="entry name" value="ANTI-SIGMA-F FACTOR RSBW-RELATED"/>
    <property type="match status" value="1"/>
</dbReference>
<dbReference type="CDD" id="cd16936">
    <property type="entry name" value="HATPase_RsbW-like"/>
    <property type="match status" value="1"/>
</dbReference>
<dbReference type="EMBL" id="JBJVNE010000004">
    <property type="protein sequence ID" value="MFM9646185.1"/>
    <property type="molecule type" value="Genomic_DNA"/>
</dbReference>
<proteinExistence type="predicted"/>
<dbReference type="PANTHER" id="PTHR35526:SF3">
    <property type="entry name" value="ANTI-SIGMA-F FACTOR RSBW"/>
    <property type="match status" value="1"/>
</dbReference>
<keyword evidence="4" id="KW-1185">Reference proteome</keyword>
<keyword evidence="1" id="KW-0723">Serine/threonine-protein kinase</keyword>
<dbReference type="InterPro" id="IPR003594">
    <property type="entry name" value="HATPase_dom"/>
</dbReference>
<organism evidence="3 4">
    <name type="scientific">Streptomyces galilaeus</name>
    <dbReference type="NCBI Taxonomy" id="33899"/>
    <lineage>
        <taxon>Bacteria</taxon>
        <taxon>Bacillati</taxon>
        <taxon>Actinomycetota</taxon>
        <taxon>Actinomycetes</taxon>
        <taxon>Kitasatosporales</taxon>
        <taxon>Streptomycetaceae</taxon>
        <taxon>Streptomyces</taxon>
    </lineage>
</organism>
<dbReference type="Proteomes" id="UP001631993">
    <property type="component" value="Unassembled WGS sequence"/>
</dbReference>
<dbReference type="SUPFAM" id="SSF55874">
    <property type="entry name" value="ATPase domain of HSP90 chaperone/DNA topoisomerase II/histidine kinase"/>
    <property type="match status" value="1"/>
</dbReference>